<evidence type="ECO:0000313" key="3">
    <source>
        <dbReference type="Proteomes" id="UP000195570"/>
    </source>
</evidence>
<dbReference type="VEuPathDB" id="TriTrypDB:TEOVI_000280800"/>
<keyword evidence="3" id="KW-1185">Reference proteome</keyword>
<dbReference type="GeneID" id="92376748"/>
<reference evidence="2" key="1">
    <citation type="submission" date="2016-09" db="EMBL/GenBank/DDBJ databases">
        <authorList>
            <person name="Hebert L."/>
            <person name="Moumen B."/>
        </authorList>
    </citation>
    <scope>NUCLEOTIDE SEQUENCE [LARGE SCALE GENOMIC DNA]</scope>
    <source>
        <strain evidence="2">OVI</strain>
    </source>
</reference>
<dbReference type="RefSeq" id="XP_067081928.1">
    <property type="nucleotide sequence ID" value="XM_067225827.1"/>
</dbReference>
<evidence type="ECO:0000313" key="2">
    <source>
        <dbReference type="EMBL" id="SCU71228.1"/>
    </source>
</evidence>
<dbReference type="EMBL" id="CZPT02001596">
    <property type="protein sequence ID" value="SCU71228.1"/>
    <property type="molecule type" value="Genomic_DNA"/>
</dbReference>
<sequence>MNNGSAMEEGNMLLLQALFPYAGKKYFAAALKFNKDVEDAVRFVHSKVDLAPHCGKYLIQSVEDTQPVRRCNEQEETLSAEAAAKIEKMKSKPLSNVSQHDAYNEVAIAFPVDTSSWDVKFIPPFVAPHPAASQPLLLPEEDDEMLRRGGPTRTPTLPWANITALREAKREEEGSTIDSKPQQTTNTSGNAQRLKAMPKIGVARIGVHRVGIERNCATASEDGTKGLRFDGKERHESCNISGSSVGCMDLLEFTVAKERECVNLKNMMRQWADVFSRSSGCFVLREIVLKCNNMAPILPDLITSCFSLMEQELCGRELVAEPTHFVSCFLRREYEVKLGPIKMKTVELSHNYASLEEGGKYLRICLNLRRIVLETLSYSYRNAKNKSADFTHGTVDLKVENCALKVDLIILLAGGGFVTIYRRCDNLKIGSIGADFSGFIPNLIFFIIKPIIRRSLRNQIMAVMNERTFGKT</sequence>
<gene>
    <name evidence="2" type="ORF">TEOVI_000280800</name>
</gene>
<feature type="region of interest" description="Disordered" evidence="1">
    <location>
        <begin position="167"/>
        <end position="191"/>
    </location>
</feature>
<evidence type="ECO:0000256" key="1">
    <source>
        <dbReference type="SAM" id="MobiDB-lite"/>
    </source>
</evidence>
<proteinExistence type="predicted"/>
<dbReference type="AlphaFoldDB" id="A0A1G4IFX2"/>
<name>A0A1G4IFX2_TRYEQ</name>
<dbReference type="Proteomes" id="UP000195570">
    <property type="component" value="Unassembled WGS sequence"/>
</dbReference>
<feature type="compositionally biased region" description="Polar residues" evidence="1">
    <location>
        <begin position="176"/>
        <end position="191"/>
    </location>
</feature>
<protein>
    <submittedName>
        <fullName evidence="2">Uncharacterized protein</fullName>
    </submittedName>
</protein>
<accession>A0A1G4IFX2</accession>
<organism evidence="2 3">
    <name type="scientific">Trypanosoma equiperdum</name>
    <dbReference type="NCBI Taxonomy" id="5694"/>
    <lineage>
        <taxon>Eukaryota</taxon>
        <taxon>Discoba</taxon>
        <taxon>Euglenozoa</taxon>
        <taxon>Kinetoplastea</taxon>
        <taxon>Metakinetoplastina</taxon>
        <taxon>Trypanosomatida</taxon>
        <taxon>Trypanosomatidae</taxon>
        <taxon>Trypanosoma</taxon>
    </lineage>
</organism>
<comment type="caution">
    <text evidence="2">The sequence shown here is derived from an EMBL/GenBank/DDBJ whole genome shotgun (WGS) entry which is preliminary data.</text>
</comment>